<accession>A0A917MII7</accession>
<dbReference type="GO" id="GO:0050660">
    <property type="term" value="F:flavin adenine dinucleotide binding"/>
    <property type="evidence" value="ECO:0007669"/>
    <property type="project" value="InterPro"/>
</dbReference>
<dbReference type="SUPFAM" id="SSF56645">
    <property type="entry name" value="Acyl-CoA dehydrogenase NM domain-like"/>
    <property type="match status" value="1"/>
</dbReference>
<comment type="caution">
    <text evidence="1">The sequence shown here is derived from an EMBL/GenBank/DDBJ whole genome shotgun (WGS) entry which is preliminary data.</text>
</comment>
<dbReference type="Gene3D" id="1.20.140.10">
    <property type="entry name" value="Butyryl-CoA Dehydrogenase, subunit A, domain 3"/>
    <property type="match status" value="1"/>
</dbReference>
<dbReference type="Gene3D" id="1.10.540.10">
    <property type="entry name" value="Acyl-CoA dehydrogenase/oxidase, N-terminal domain"/>
    <property type="match status" value="1"/>
</dbReference>
<dbReference type="GO" id="GO:0003995">
    <property type="term" value="F:acyl-CoA dehydrogenase activity"/>
    <property type="evidence" value="ECO:0007669"/>
    <property type="project" value="TreeGrafter"/>
</dbReference>
<dbReference type="AlphaFoldDB" id="A0A917MII7"/>
<dbReference type="PANTHER" id="PTHR43884">
    <property type="entry name" value="ACYL-COA DEHYDROGENASE"/>
    <property type="match status" value="1"/>
</dbReference>
<evidence type="ECO:0000313" key="1">
    <source>
        <dbReference type="EMBL" id="GGH24684.1"/>
    </source>
</evidence>
<proteinExistence type="predicted"/>
<dbReference type="EMBL" id="BMES01000002">
    <property type="protein sequence ID" value="GGH24684.1"/>
    <property type="molecule type" value="Genomic_DNA"/>
</dbReference>
<gene>
    <name evidence="1" type="ORF">GCM10007036_31250</name>
</gene>
<protein>
    <submittedName>
        <fullName evidence="1">Acyl-CoA dehydrogenase</fullName>
    </submittedName>
</protein>
<keyword evidence="2" id="KW-1185">Reference proteome</keyword>
<reference evidence="1" key="1">
    <citation type="journal article" date="2014" name="Int. J. Syst. Evol. Microbiol.">
        <title>Complete genome sequence of Corynebacterium casei LMG S-19264T (=DSM 44701T), isolated from a smear-ripened cheese.</title>
        <authorList>
            <consortium name="US DOE Joint Genome Institute (JGI-PGF)"/>
            <person name="Walter F."/>
            <person name="Albersmeier A."/>
            <person name="Kalinowski J."/>
            <person name="Ruckert C."/>
        </authorList>
    </citation>
    <scope>NUCLEOTIDE SEQUENCE</scope>
    <source>
        <strain evidence="1">CGMCC 1.12214</strain>
    </source>
</reference>
<dbReference type="RefSeq" id="WP_188518649.1">
    <property type="nucleotide sequence ID" value="NZ_BMES01000002.1"/>
</dbReference>
<organism evidence="1 2">
    <name type="scientific">Alsobacter metallidurans</name>
    <dbReference type="NCBI Taxonomy" id="340221"/>
    <lineage>
        <taxon>Bacteria</taxon>
        <taxon>Pseudomonadati</taxon>
        <taxon>Pseudomonadota</taxon>
        <taxon>Alphaproteobacteria</taxon>
        <taxon>Hyphomicrobiales</taxon>
        <taxon>Alsobacteraceae</taxon>
        <taxon>Alsobacter</taxon>
    </lineage>
</organism>
<evidence type="ECO:0000313" key="2">
    <source>
        <dbReference type="Proteomes" id="UP000603912"/>
    </source>
</evidence>
<dbReference type="InterPro" id="IPR009100">
    <property type="entry name" value="AcylCoA_DH/oxidase_NM_dom_sf"/>
</dbReference>
<dbReference type="Proteomes" id="UP000603912">
    <property type="component" value="Unassembled WGS sequence"/>
</dbReference>
<dbReference type="PANTHER" id="PTHR43884:SF12">
    <property type="entry name" value="ISOVALERYL-COA DEHYDROGENASE, MITOCHONDRIAL-RELATED"/>
    <property type="match status" value="1"/>
</dbReference>
<reference evidence="1" key="2">
    <citation type="submission" date="2020-09" db="EMBL/GenBank/DDBJ databases">
        <authorList>
            <person name="Sun Q."/>
            <person name="Zhou Y."/>
        </authorList>
    </citation>
    <scope>NUCLEOTIDE SEQUENCE</scope>
    <source>
        <strain evidence="1">CGMCC 1.12214</strain>
    </source>
</reference>
<dbReference type="InterPro" id="IPR037069">
    <property type="entry name" value="AcylCoA_DH/ox_N_sf"/>
</dbReference>
<name>A0A917MII7_9HYPH</name>
<sequence length="386" mass="41139">MVTSNTEDLVALCGSLTERIAVKRTPGAEKAFVDAMLQQMREDGIVWSMGAAECGGRAASLSDLARMTSAIARQSGSAGLIFAMHASQALCIVRHCEDSLFLKDLQARMIGGQHLIASGTSEKGPSGDIFKSLCTVDDAPTGASLVTKDSPNISYLDLAGAILITAMRQGRSGRPSQVLIAAETANMDIASGAPAEFMGMGGMSNAPYVVTARFAPEAVFARPFAAIARETMTPVIHILWASAWSGIAADILGKVRQFVEKQADHDAAAANSMRLELSRLVDLQFTMIALIRDAIAGWENPDVSAAPNLSFRQTARIKRLKIVCSETLTKLCVDALEILGISGYSERGPFSISQPIRDALSAKVMISNFRLGTANANIERFIEEAI</sequence>